<organism evidence="1 2">
    <name type="scientific">Protopolystoma xenopodis</name>
    <dbReference type="NCBI Taxonomy" id="117903"/>
    <lineage>
        <taxon>Eukaryota</taxon>
        <taxon>Metazoa</taxon>
        <taxon>Spiralia</taxon>
        <taxon>Lophotrochozoa</taxon>
        <taxon>Platyhelminthes</taxon>
        <taxon>Monogenea</taxon>
        <taxon>Polyopisthocotylea</taxon>
        <taxon>Polystomatidea</taxon>
        <taxon>Polystomatidae</taxon>
        <taxon>Protopolystoma</taxon>
    </lineage>
</organism>
<name>A0A448XNI1_9PLAT</name>
<gene>
    <name evidence="1" type="ORF">PXEA_LOCUS34430</name>
</gene>
<proteinExistence type="predicted"/>
<evidence type="ECO:0000313" key="2">
    <source>
        <dbReference type="Proteomes" id="UP000784294"/>
    </source>
</evidence>
<reference evidence="1" key="1">
    <citation type="submission" date="2018-11" db="EMBL/GenBank/DDBJ databases">
        <authorList>
            <consortium name="Pathogen Informatics"/>
        </authorList>
    </citation>
    <scope>NUCLEOTIDE SEQUENCE</scope>
</reference>
<evidence type="ECO:0000313" key="1">
    <source>
        <dbReference type="EMBL" id="VEL40990.1"/>
    </source>
</evidence>
<sequence>MSDSLLILPSWGEFVQLSPLFCLVNPLHLAVSPVTSLLIFLYPCHATLLHNSSFTSPPFQFSPFTIRLPTTPIPVLVSLLPTSLTPLARPHHSPTRVRTELLRRLHLSQWDKCIISESSTTKLFCYTSAMAYVGMSLRPKIHTVMCMLLYQSAQMHSRLRRHLRKTSYYFHILPDTVTAQMRRPLNNSLSARLADEFR</sequence>
<accession>A0A448XNI1</accession>
<dbReference type="AlphaFoldDB" id="A0A448XNI1"/>
<dbReference type="Proteomes" id="UP000784294">
    <property type="component" value="Unassembled WGS sequence"/>
</dbReference>
<comment type="caution">
    <text evidence="1">The sequence shown here is derived from an EMBL/GenBank/DDBJ whole genome shotgun (WGS) entry which is preliminary data.</text>
</comment>
<dbReference type="EMBL" id="CAAALY010267354">
    <property type="protein sequence ID" value="VEL40990.1"/>
    <property type="molecule type" value="Genomic_DNA"/>
</dbReference>
<protein>
    <submittedName>
        <fullName evidence="1">Uncharacterized protein</fullName>
    </submittedName>
</protein>
<keyword evidence="2" id="KW-1185">Reference proteome</keyword>